<evidence type="ECO:0000259" key="1">
    <source>
        <dbReference type="Pfam" id="PF23343"/>
    </source>
</evidence>
<keyword evidence="2" id="KW-0614">Plasmid</keyword>
<feature type="domain" description="Replication-associated protein ORF2/G2P" evidence="1">
    <location>
        <begin position="15"/>
        <end position="71"/>
    </location>
</feature>
<protein>
    <recommendedName>
        <fullName evidence="1">Replication-associated protein ORF2/G2P domain-containing protein</fullName>
    </recommendedName>
</protein>
<sequence>MISSEGRDEAVARYRRALARFLDALRKRLERGGYTGSWFWWVEFQKRGAPHIHLLVDLGDRLPEADFRAWADWLTRAWARAYREDPEVFRAATRIEALRFGDLRYARAYATKVRQKDFPFEAKWGRSWGVAGPWAEALRNVVKEDYRASRYVLEADRWPDVLSEWLSTLPPERAEVAAKSLSLSLGRGYLFWSGWDWEDQAALVMALDFT</sequence>
<dbReference type="Pfam" id="PF23343">
    <property type="entry name" value="REP_ORF2-G2P"/>
    <property type="match status" value="1"/>
</dbReference>
<dbReference type="EMBL" id="AB117964">
    <property type="protein sequence ID" value="BAD36837.1"/>
    <property type="molecule type" value="Genomic_DNA"/>
</dbReference>
<name>Q68YC0_9DEIN</name>
<dbReference type="InterPro" id="IPR056906">
    <property type="entry name" value="ORF2/G2P_dom"/>
</dbReference>
<reference evidence="2" key="1">
    <citation type="journal article" date="2005" name="Plasmid">
        <title>Isolation of a low-molecular-weight, multicopy plasmid, pNHK101, from Thermus sp. TK10 and its use as an expression vector for T. thermophilus HB27.</title>
        <authorList>
            <person name="Kobayashi H."/>
            <person name="Kuwae A."/>
            <person name="Maseda H."/>
            <person name="Nakamura A."/>
            <person name="Hoshino T."/>
        </authorList>
    </citation>
    <scope>NUCLEOTIDE SEQUENCE</scope>
    <source>
        <strain evidence="2">TK10</strain>
        <plasmid evidence="2">pNHK101</plasmid>
    </source>
</reference>
<evidence type="ECO:0000313" key="2">
    <source>
        <dbReference type="EMBL" id="BAD36837.1"/>
    </source>
</evidence>
<proteinExistence type="predicted"/>
<geneLocation type="plasmid" evidence="2">
    <name>pNHK101</name>
</geneLocation>
<gene>
    <name evidence="2" type="primary">ORF 1</name>
</gene>
<accession>Q68YC0</accession>
<dbReference type="AlphaFoldDB" id="Q68YC0"/>
<organism evidence="2">
    <name type="scientific">Thermus sp. TK10</name>
    <dbReference type="NCBI Taxonomy" id="243269"/>
    <lineage>
        <taxon>Bacteria</taxon>
        <taxon>Thermotogati</taxon>
        <taxon>Deinococcota</taxon>
        <taxon>Deinococci</taxon>
        <taxon>Thermales</taxon>
        <taxon>Thermaceae</taxon>
        <taxon>Thermus</taxon>
    </lineage>
</organism>